<name>A0A8T0IXV9_CERPU</name>
<organism evidence="1 2">
    <name type="scientific">Ceratodon purpureus</name>
    <name type="common">Fire moss</name>
    <name type="synonym">Dicranum purpureum</name>
    <dbReference type="NCBI Taxonomy" id="3225"/>
    <lineage>
        <taxon>Eukaryota</taxon>
        <taxon>Viridiplantae</taxon>
        <taxon>Streptophyta</taxon>
        <taxon>Embryophyta</taxon>
        <taxon>Bryophyta</taxon>
        <taxon>Bryophytina</taxon>
        <taxon>Bryopsida</taxon>
        <taxon>Dicranidae</taxon>
        <taxon>Pseudoditrichales</taxon>
        <taxon>Ditrichaceae</taxon>
        <taxon>Ceratodon</taxon>
    </lineage>
</organism>
<protein>
    <submittedName>
        <fullName evidence="1">Uncharacterized protein</fullName>
    </submittedName>
</protein>
<dbReference type="EMBL" id="CM026422">
    <property type="protein sequence ID" value="KAG0588075.1"/>
    <property type="molecule type" value="Genomic_DNA"/>
</dbReference>
<dbReference type="PANTHER" id="PTHR33874">
    <property type="entry name" value="RING FINGER PROTEIN"/>
    <property type="match status" value="1"/>
</dbReference>
<proteinExistence type="predicted"/>
<evidence type="ECO:0000313" key="1">
    <source>
        <dbReference type="EMBL" id="KAG0588075.1"/>
    </source>
</evidence>
<comment type="caution">
    <text evidence="1">The sequence shown here is derived from an EMBL/GenBank/DDBJ whole genome shotgun (WGS) entry which is preliminary data.</text>
</comment>
<evidence type="ECO:0000313" key="2">
    <source>
        <dbReference type="Proteomes" id="UP000822688"/>
    </source>
</evidence>
<accession>A0A8T0IXV9</accession>
<sequence>MVGIMGVVGAMAQTIQGALNWKTPKETDDAQRMENERLRMMIRLYEQAFQECHDQKAESGGVSVDRSMVVYEQLKQRVASPAFLEQLKPSQDLSDGASGLMLLRAEDGSYVKADMGDPSSWMFSKGSGSNGKMMKEVEDGLGSDGYVVVNVEDIVESIAGYVARYISSVPQAKNLTPTQLQEVMTEAFSNAERKGWLRSLYSTGRFLYTAGSWGVAALSIDKNPVVVRAASMAVWTSCWLILKLIT</sequence>
<dbReference type="AlphaFoldDB" id="A0A8T0IXV9"/>
<keyword evidence="2" id="KW-1185">Reference proteome</keyword>
<gene>
    <name evidence="1" type="ORF">KC19_2G213900</name>
</gene>
<dbReference type="PANTHER" id="PTHR33874:SF4">
    <property type="entry name" value="EXPRESSED PROTEIN"/>
    <property type="match status" value="1"/>
</dbReference>
<dbReference type="Proteomes" id="UP000822688">
    <property type="component" value="Chromosome 2"/>
</dbReference>
<reference evidence="1" key="1">
    <citation type="submission" date="2020-06" db="EMBL/GenBank/DDBJ databases">
        <title>WGS assembly of Ceratodon purpureus strain R40.</title>
        <authorList>
            <person name="Carey S.B."/>
            <person name="Jenkins J."/>
            <person name="Shu S."/>
            <person name="Lovell J.T."/>
            <person name="Sreedasyam A."/>
            <person name="Maumus F."/>
            <person name="Tiley G.P."/>
            <person name="Fernandez-Pozo N."/>
            <person name="Barry K."/>
            <person name="Chen C."/>
            <person name="Wang M."/>
            <person name="Lipzen A."/>
            <person name="Daum C."/>
            <person name="Saski C.A."/>
            <person name="Payton A.C."/>
            <person name="Mcbreen J.C."/>
            <person name="Conrad R.E."/>
            <person name="Kollar L.M."/>
            <person name="Olsson S."/>
            <person name="Huttunen S."/>
            <person name="Landis J.B."/>
            <person name="Wickett N.J."/>
            <person name="Johnson M.G."/>
            <person name="Rensing S.A."/>
            <person name="Grimwood J."/>
            <person name="Schmutz J."/>
            <person name="Mcdaniel S.F."/>
        </authorList>
    </citation>
    <scope>NUCLEOTIDE SEQUENCE</scope>
    <source>
        <strain evidence="1">R40</strain>
    </source>
</reference>